<reference evidence="1" key="2">
    <citation type="submission" date="2020-07" db="EMBL/GenBank/DDBJ databases">
        <authorList>
            <person name="Vera ALvarez R."/>
            <person name="Arias-Moreno D.M."/>
            <person name="Jimenez-Jacinto V."/>
            <person name="Jimenez-Bremont J.F."/>
            <person name="Swaminathan K."/>
            <person name="Moose S.P."/>
            <person name="Guerrero-Gonzalez M.L."/>
            <person name="Marino-Ramirez L."/>
            <person name="Landsman D."/>
            <person name="Rodriguez-Kessler M."/>
            <person name="Delgado-Sanchez P."/>
        </authorList>
    </citation>
    <scope>NUCLEOTIDE SEQUENCE</scope>
    <source>
        <tissue evidence="1">Cladode</tissue>
    </source>
</reference>
<protein>
    <submittedName>
        <fullName evidence="1">Uncharacterized protein</fullName>
    </submittedName>
</protein>
<evidence type="ECO:0000313" key="1">
    <source>
        <dbReference type="EMBL" id="MBA4631807.1"/>
    </source>
</evidence>
<dbReference type="EMBL" id="GISG01079531">
    <property type="protein sequence ID" value="MBA4631807.1"/>
    <property type="molecule type" value="Transcribed_RNA"/>
</dbReference>
<dbReference type="AlphaFoldDB" id="A0A7C9D2X2"/>
<organism evidence="1">
    <name type="scientific">Opuntia streptacantha</name>
    <name type="common">Prickly pear cactus</name>
    <name type="synonym">Opuntia cardona</name>
    <dbReference type="NCBI Taxonomy" id="393608"/>
    <lineage>
        <taxon>Eukaryota</taxon>
        <taxon>Viridiplantae</taxon>
        <taxon>Streptophyta</taxon>
        <taxon>Embryophyta</taxon>
        <taxon>Tracheophyta</taxon>
        <taxon>Spermatophyta</taxon>
        <taxon>Magnoliopsida</taxon>
        <taxon>eudicotyledons</taxon>
        <taxon>Gunneridae</taxon>
        <taxon>Pentapetalae</taxon>
        <taxon>Caryophyllales</taxon>
        <taxon>Cactineae</taxon>
        <taxon>Cactaceae</taxon>
        <taxon>Opuntioideae</taxon>
        <taxon>Opuntia</taxon>
    </lineage>
</organism>
<sequence>MERMVLAVTRGGSFSGSAVDTNTSMPGRSDLPFGFLRLGDSYRSLSTERSIILFTGQIFGSWSRTQEKANQISHATDIPHNQMASRFGCRILHVRNKPKAARRITISNL</sequence>
<accession>A0A7C9D2X2</accession>
<reference evidence="1" key="1">
    <citation type="journal article" date="2013" name="J. Plant Res.">
        <title>Effect of fungi and light on seed germination of three Opuntia species from semiarid lands of central Mexico.</title>
        <authorList>
            <person name="Delgado-Sanchez P."/>
            <person name="Jimenez-Bremont J.F."/>
            <person name="Guerrero-Gonzalez Mde L."/>
            <person name="Flores J."/>
        </authorList>
    </citation>
    <scope>NUCLEOTIDE SEQUENCE</scope>
    <source>
        <tissue evidence="1">Cladode</tissue>
    </source>
</reference>
<proteinExistence type="predicted"/>
<name>A0A7C9D2X2_OPUST</name>